<protein>
    <recommendedName>
        <fullName evidence="5">Putative pre-16S rRNA nuclease</fullName>
        <ecNumber evidence="5">3.1.-.-</ecNumber>
    </recommendedName>
</protein>
<evidence type="ECO:0000256" key="5">
    <source>
        <dbReference type="HAMAP-Rule" id="MF_00651"/>
    </source>
</evidence>
<dbReference type="RefSeq" id="WP_044086659.1">
    <property type="nucleotide sequence ID" value="NZ_ATLK01000001.1"/>
</dbReference>
<dbReference type="InterPro" id="IPR006641">
    <property type="entry name" value="YqgF/RNaseH-like_dom"/>
</dbReference>
<dbReference type="GO" id="GO:0016788">
    <property type="term" value="F:hydrolase activity, acting on ester bonds"/>
    <property type="evidence" value="ECO:0007669"/>
    <property type="project" value="UniProtKB-UniRule"/>
</dbReference>
<gene>
    <name evidence="7" type="ORF">BBOMB_0488</name>
</gene>
<evidence type="ECO:0000313" key="7">
    <source>
        <dbReference type="EMBL" id="KFF31155.1"/>
    </source>
</evidence>
<keyword evidence="2 5" id="KW-0690">Ribosome biogenesis</keyword>
<keyword evidence="4 5" id="KW-0378">Hydrolase</keyword>
<accession>A0A080N495</accession>
<comment type="subcellular location">
    <subcellularLocation>
        <location evidence="5">Cytoplasm</location>
    </subcellularLocation>
</comment>
<dbReference type="GO" id="GO:0004518">
    <property type="term" value="F:nuclease activity"/>
    <property type="evidence" value="ECO:0007669"/>
    <property type="project" value="UniProtKB-KW"/>
</dbReference>
<dbReference type="InterPro" id="IPR037027">
    <property type="entry name" value="YqgF/RNaseH-like_dom_sf"/>
</dbReference>
<dbReference type="OrthoDB" id="9790539at2"/>
<keyword evidence="8" id="KW-1185">Reference proteome</keyword>
<keyword evidence="1 5" id="KW-0963">Cytoplasm</keyword>
<dbReference type="HAMAP" id="MF_00651">
    <property type="entry name" value="Nuclease_YqgF"/>
    <property type="match status" value="1"/>
</dbReference>
<dbReference type="STRING" id="1341695.BBOMB_0488"/>
<evidence type="ECO:0000256" key="2">
    <source>
        <dbReference type="ARBA" id="ARBA00022517"/>
    </source>
</evidence>
<dbReference type="EC" id="3.1.-.-" evidence="5"/>
<dbReference type="GO" id="GO:0005829">
    <property type="term" value="C:cytosol"/>
    <property type="evidence" value="ECO:0007669"/>
    <property type="project" value="TreeGrafter"/>
</dbReference>
<reference evidence="7 8" key="1">
    <citation type="journal article" date="2014" name="Appl. Environ. Microbiol.">
        <title>Genomic encyclopedia of type strains of the genus Bifidobacterium.</title>
        <authorList>
            <person name="Milani C."/>
            <person name="Lugli G.A."/>
            <person name="Duranti S."/>
            <person name="Turroni F."/>
            <person name="Bottacini F."/>
            <person name="Mangifesta M."/>
            <person name="Sanchez B."/>
            <person name="Viappiani A."/>
            <person name="Mancabelli L."/>
            <person name="Taminiau B."/>
            <person name="Delcenserie V."/>
            <person name="Barrangou R."/>
            <person name="Margolles A."/>
            <person name="van Sinderen D."/>
            <person name="Ventura M."/>
        </authorList>
    </citation>
    <scope>NUCLEOTIDE SEQUENCE [LARGE SCALE GENOMIC DNA]</scope>
    <source>
        <strain evidence="7 8">DSM 19703</strain>
    </source>
</reference>
<dbReference type="Proteomes" id="UP000028730">
    <property type="component" value="Unassembled WGS sequence"/>
</dbReference>
<name>A0A080N495_9BIFI</name>
<evidence type="ECO:0000256" key="3">
    <source>
        <dbReference type="ARBA" id="ARBA00022722"/>
    </source>
</evidence>
<proteinExistence type="inferred from homology"/>
<dbReference type="Pfam" id="PF03652">
    <property type="entry name" value="RuvX"/>
    <property type="match status" value="1"/>
</dbReference>
<comment type="similarity">
    <text evidence="5">Belongs to the YqgF HJR family.</text>
</comment>
<keyword evidence="3 5" id="KW-0540">Nuclease</keyword>
<dbReference type="NCBIfam" id="TIGR00250">
    <property type="entry name" value="RNAse_H_YqgF"/>
    <property type="match status" value="1"/>
</dbReference>
<dbReference type="SUPFAM" id="SSF53098">
    <property type="entry name" value="Ribonuclease H-like"/>
    <property type="match status" value="1"/>
</dbReference>
<comment type="function">
    <text evidence="5">Could be a nuclease involved in processing of the 5'-end of pre-16S rRNA.</text>
</comment>
<dbReference type="PANTHER" id="PTHR33317">
    <property type="entry name" value="POLYNUCLEOTIDYL TRANSFERASE, RIBONUCLEASE H-LIKE SUPERFAMILY PROTEIN"/>
    <property type="match status" value="1"/>
</dbReference>
<dbReference type="Gene3D" id="3.30.420.140">
    <property type="entry name" value="YqgF/RNase H-like domain"/>
    <property type="match status" value="1"/>
</dbReference>
<dbReference type="InterPro" id="IPR012337">
    <property type="entry name" value="RNaseH-like_sf"/>
</dbReference>
<dbReference type="SMART" id="SM00732">
    <property type="entry name" value="YqgFc"/>
    <property type="match status" value="1"/>
</dbReference>
<evidence type="ECO:0000313" key="8">
    <source>
        <dbReference type="Proteomes" id="UP000028730"/>
    </source>
</evidence>
<dbReference type="CDD" id="cd16964">
    <property type="entry name" value="YqgF"/>
    <property type="match status" value="1"/>
</dbReference>
<dbReference type="EMBL" id="ATLK01000001">
    <property type="protein sequence ID" value="KFF31155.1"/>
    <property type="molecule type" value="Genomic_DNA"/>
</dbReference>
<dbReference type="AlphaFoldDB" id="A0A080N495"/>
<organism evidence="7 8">
    <name type="scientific">Bifidobacterium bombi DSM 19703</name>
    <dbReference type="NCBI Taxonomy" id="1341695"/>
    <lineage>
        <taxon>Bacteria</taxon>
        <taxon>Bacillati</taxon>
        <taxon>Actinomycetota</taxon>
        <taxon>Actinomycetes</taxon>
        <taxon>Bifidobacteriales</taxon>
        <taxon>Bifidobacteriaceae</taxon>
        <taxon>Bifidobacterium</taxon>
    </lineage>
</organism>
<evidence type="ECO:0000259" key="6">
    <source>
        <dbReference type="SMART" id="SM00732"/>
    </source>
</evidence>
<feature type="domain" description="YqgF/RNase H-like" evidence="6">
    <location>
        <begin position="1"/>
        <end position="115"/>
    </location>
</feature>
<dbReference type="InterPro" id="IPR005227">
    <property type="entry name" value="YqgF"/>
</dbReference>
<evidence type="ECO:0000256" key="1">
    <source>
        <dbReference type="ARBA" id="ARBA00022490"/>
    </source>
</evidence>
<comment type="caution">
    <text evidence="7">The sequence shown here is derived from an EMBL/GenBank/DDBJ whole genome shotgun (WGS) entry which is preliminary data.</text>
</comment>
<dbReference type="PANTHER" id="PTHR33317:SF4">
    <property type="entry name" value="POLYNUCLEOTIDYL TRANSFERASE, RIBONUCLEASE H-LIKE SUPERFAMILY PROTEIN"/>
    <property type="match status" value="1"/>
</dbReference>
<dbReference type="GO" id="GO:0000967">
    <property type="term" value="P:rRNA 5'-end processing"/>
    <property type="evidence" value="ECO:0007669"/>
    <property type="project" value="UniProtKB-UniRule"/>
</dbReference>
<sequence length="158" mass="17103">MVWLGIDLGEARVGIAMSDPELSFAHPEENLSAGGDSFRVLDDVVDIVVDYGVERVVIGLPLLLDGGEGKSAKKARRWATNLVKRLRGAVEEGRIGESNLPDVVMEDERLTTVSAHRQLNAAGLPGRAHRPDVDRQSAVLILQAALDRLSKGCEANER</sequence>
<dbReference type="eggNOG" id="COG0816">
    <property type="taxonomic scope" value="Bacteria"/>
</dbReference>
<evidence type="ECO:0000256" key="4">
    <source>
        <dbReference type="ARBA" id="ARBA00022801"/>
    </source>
</evidence>